<sequence>MNLQSNPAARLLCGIVLGAAVAACGGGGDDHPMTPPVTMPPAITSAFTTTALVTDQSSGAAHTDSHLVNAWGLAFNPTAFVWVANNGTATSTLYDGNGVPQTLVVTVPAGVTGIVYNGSQDFKITQNGVTGASPFIFVGETGTVSGWSPAVNRTNAVTAVDTGGSAVYKGLAIGAFSGANYLYAADFRNNRIDVYNASFQKATLPGGFTDPNLPAGYGPFGIQAIGDRIYVAYAQRETAGNDEVKGAGLGVVDVYDMGGVFLHRLAAGGALNAPWGMALAPANFGDFSNAVLVANFGDGKINAYNPSNGAFIGTLSKADRTPIVIDGLWGIAFGNGVQNQPTNTLFYTAGPNDEAHGIYGRIDMQ</sequence>
<evidence type="ECO:0000313" key="1">
    <source>
        <dbReference type="EMBL" id="MFJ1467761.1"/>
    </source>
</evidence>
<gene>
    <name evidence="1" type="ORF">QPK29_008580</name>
</gene>
<evidence type="ECO:0000313" key="2">
    <source>
        <dbReference type="Proteomes" id="UP001168096"/>
    </source>
</evidence>
<comment type="caution">
    <text evidence="1">The sequence shown here is derived from an EMBL/GenBank/DDBJ whole genome shotgun (WGS) entry which is preliminary data.</text>
</comment>
<proteinExistence type="predicted"/>
<keyword evidence="2" id="KW-1185">Reference proteome</keyword>
<dbReference type="EMBL" id="JASNRB020000005">
    <property type="protein sequence ID" value="MFJ1467761.1"/>
    <property type="molecule type" value="Genomic_DNA"/>
</dbReference>
<accession>A0ACC7MD58</accession>
<protein>
    <submittedName>
        <fullName evidence="1">TIGR03118 family protein</fullName>
    </submittedName>
</protein>
<name>A0ACC7MD58_9BURK</name>
<organism evidence="1 2">
    <name type="scientific">Massilia orientalis</name>
    <dbReference type="NCBI Taxonomy" id="3050128"/>
    <lineage>
        <taxon>Bacteria</taxon>
        <taxon>Pseudomonadati</taxon>
        <taxon>Pseudomonadota</taxon>
        <taxon>Betaproteobacteria</taxon>
        <taxon>Burkholderiales</taxon>
        <taxon>Oxalobacteraceae</taxon>
        <taxon>Telluria group</taxon>
        <taxon>Massilia</taxon>
    </lineage>
</organism>
<dbReference type="Proteomes" id="UP001168096">
    <property type="component" value="Unassembled WGS sequence"/>
</dbReference>
<reference evidence="1" key="1">
    <citation type="submission" date="2024-11" db="EMBL/GenBank/DDBJ databases">
        <title>Description of Massilia orientalis sp. nov., isolated from rhizosphere soil of Ageratina adenophora.</title>
        <authorList>
            <person name="Wang Y."/>
        </authorList>
    </citation>
    <scope>NUCLEOTIDE SEQUENCE</scope>
    <source>
        <strain evidence="1">YIM B02787</strain>
    </source>
</reference>